<dbReference type="InterPro" id="IPR036291">
    <property type="entry name" value="NAD(P)-bd_dom_sf"/>
</dbReference>
<name>A0A0P1BC33_9BASI</name>
<keyword evidence="2" id="KW-1185">Reference proteome</keyword>
<sequence>MSNDNIGAAKSILITGCSRDGLGYELAKSMFAAGWIARDMTKLEGLAPGILRVELDLIDAASVRRAAEKALALSHGRVAKLILSSCADVIMEGPLLLTQALIRPLVDHGDGQVIFIGSSSA</sequence>
<dbReference type="AlphaFoldDB" id="A0A0P1BC33"/>
<dbReference type="Gene3D" id="3.40.50.720">
    <property type="entry name" value="NAD(P)-binding Rossmann-like Domain"/>
    <property type="match status" value="1"/>
</dbReference>
<dbReference type="EMBL" id="CCYA01000217">
    <property type="protein sequence ID" value="CEH13408.1"/>
    <property type="molecule type" value="Genomic_DNA"/>
</dbReference>
<accession>A0A0P1BC33</accession>
<dbReference type="SUPFAM" id="SSF51735">
    <property type="entry name" value="NAD(P)-binding Rossmann-fold domains"/>
    <property type="match status" value="1"/>
</dbReference>
<organism evidence="1 2">
    <name type="scientific">Ceraceosorus bombacis</name>
    <dbReference type="NCBI Taxonomy" id="401625"/>
    <lineage>
        <taxon>Eukaryota</taxon>
        <taxon>Fungi</taxon>
        <taxon>Dikarya</taxon>
        <taxon>Basidiomycota</taxon>
        <taxon>Ustilaginomycotina</taxon>
        <taxon>Exobasidiomycetes</taxon>
        <taxon>Ceraceosorales</taxon>
        <taxon>Ceraceosoraceae</taxon>
        <taxon>Ceraceosorus</taxon>
    </lineage>
</organism>
<protein>
    <submittedName>
        <fullName evidence="1">PROTEIN F55E10.6</fullName>
    </submittedName>
</protein>
<reference evidence="1 2" key="1">
    <citation type="submission" date="2014-09" db="EMBL/GenBank/DDBJ databases">
        <authorList>
            <person name="Magalhaes I.L.F."/>
            <person name="Oliveira U."/>
            <person name="Santos F.R."/>
            <person name="Vidigal T.H.D.A."/>
            <person name="Brescovit A.D."/>
            <person name="Santos A.J."/>
        </authorList>
    </citation>
    <scope>NUCLEOTIDE SEQUENCE [LARGE SCALE GENOMIC DNA]</scope>
</reference>
<dbReference type="OrthoDB" id="2102561at2759"/>
<proteinExistence type="predicted"/>
<evidence type="ECO:0000313" key="1">
    <source>
        <dbReference type="EMBL" id="CEH13408.1"/>
    </source>
</evidence>
<evidence type="ECO:0000313" key="2">
    <source>
        <dbReference type="Proteomes" id="UP000054845"/>
    </source>
</evidence>
<dbReference type="Proteomes" id="UP000054845">
    <property type="component" value="Unassembled WGS sequence"/>
</dbReference>